<accession>A0ABN7WPU9</accession>
<comment type="caution">
    <text evidence="2">The sequence shown here is derived from an EMBL/GenBank/DDBJ whole genome shotgun (WGS) entry which is preliminary data.</text>
</comment>
<proteinExistence type="predicted"/>
<dbReference type="EMBL" id="CAJVQB010054455">
    <property type="protein sequence ID" value="CAG8836826.1"/>
    <property type="molecule type" value="Genomic_DNA"/>
</dbReference>
<evidence type="ECO:0000313" key="2">
    <source>
        <dbReference type="EMBL" id="CAG8836826.1"/>
    </source>
</evidence>
<dbReference type="Proteomes" id="UP000789901">
    <property type="component" value="Unassembled WGS sequence"/>
</dbReference>
<sequence length="134" mass="14874">NPAIMNPKHKGKEFNFVGNNSVFIGFNKLPGCSCVVTPSIIITIVKNIVDTNPRNDTYERYLISISVNGTKTAQEIIFSNSRDTLGNNTYKESPIRVMKAIAIPISSNKNNNDNPIIHPEYLNAKGNERDPTPK</sequence>
<feature type="non-terminal residue" evidence="2">
    <location>
        <position position="1"/>
    </location>
</feature>
<organism evidence="2 3">
    <name type="scientific">Gigaspora margarita</name>
    <dbReference type="NCBI Taxonomy" id="4874"/>
    <lineage>
        <taxon>Eukaryota</taxon>
        <taxon>Fungi</taxon>
        <taxon>Fungi incertae sedis</taxon>
        <taxon>Mucoromycota</taxon>
        <taxon>Glomeromycotina</taxon>
        <taxon>Glomeromycetes</taxon>
        <taxon>Diversisporales</taxon>
        <taxon>Gigasporaceae</taxon>
        <taxon>Gigaspora</taxon>
    </lineage>
</organism>
<reference evidence="2 3" key="1">
    <citation type="submission" date="2021-06" db="EMBL/GenBank/DDBJ databases">
        <authorList>
            <person name="Kallberg Y."/>
            <person name="Tangrot J."/>
            <person name="Rosling A."/>
        </authorList>
    </citation>
    <scope>NUCLEOTIDE SEQUENCE [LARGE SCALE GENOMIC DNA]</scope>
    <source>
        <strain evidence="2 3">120-4 pot B 10/14</strain>
    </source>
</reference>
<feature type="region of interest" description="Disordered" evidence="1">
    <location>
        <begin position="114"/>
        <end position="134"/>
    </location>
</feature>
<gene>
    <name evidence="2" type="ORF">GMARGA_LOCUS33227</name>
</gene>
<keyword evidence="3" id="KW-1185">Reference proteome</keyword>
<protein>
    <submittedName>
        <fullName evidence="2">29042_t:CDS:1</fullName>
    </submittedName>
</protein>
<name>A0ABN7WPU9_GIGMA</name>
<evidence type="ECO:0000313" key="3">
    <source>
        <dbReference type="Proteomes" id="UP000789901"/>
    </source>
</evidence>
<evidence type="ECO:0000256" key="1">
    <source>
        <dbReference type="SAM" id="MobiDB-lite"/>
    </source>
</evidence>
<feature type="non-terminal residue" evidence="2">
    <location>
        <position position="134"/>
    </location>
</feature>